<protein>
    <submittedName>
        <fullName evidence="1">Uncharacterized protein</fullName>
    </submittedName>
</protein>
<evidence type="ECO:0000313" key="1">
    <source>
        <dbReference type="EMBL" id="KAG8623186.1"/>
    </source>
</evidence>
<proteinExistence type="predicted"/>
<organism evidence="1 2">
    <name type="scientific">Elsinoe batatas</name>
    <dbReference type="NCBI Taxonomy" id="2601811"/>
    <lineage>
        <taxon>Eukaryota</taxon>
        <taxon>Fungi</taxon>
        <taxon>Dikarya</taxon>
        <taxon>Ascomycota</taxon>
        <taxon>Pezizomycotina</taxon>
        <taxon>Dothideomycetes</taxon>
        <taxon>Dothideomycetidae</taxon>
        <taxon>Myriangiales</taxon>
        <taxon>Elsinoaceae</taxon>
        <taxon>Elsinoe</taxon>
    </lineage>
</organism>
<dbReference type="EMBL" id="JAESVG020000010">
    <property type="protein sequence ID" value="KAG8623186.1"/>
    <property type="molecule type" value="Genomic_DNA"/>
</dbReference>
<reference evidence="1" key="1">
    <citation type="submission" date="2021-07" db="EMBL/GenBank/DDBJ databases">
        <title>Elsinoe batatas strain:CRI-CJ2 Genome sequencing and assembly.</title>
        <authorList>
            <person name="Huang L."/>
        </authorList>
    </citation>
    <scope>NUCLEOTIDE SEQUENCE</scope>
    <source>
        <strain evidence="1">CRI-CJ2</strain>
    </source>
</reference>
<evidence type="ECO:0000313" key="2">
    <source>
        <dbReference type="Proteomes" id="UP000809789"/>
    </source>
</evidence>
<sequence length="51" mass="5528">MSLADGQLPATFAKSQARRLTSTHGASQVYSVQDIESDECASERAKSRDAR</sequence>
<comment type="caution">
    <text evidence="1">The sequence shown here is derived from an EMBL/GenBank/DDBJ whole genome shotgun (WGS) entry which is preliminary data.</text>
</comment>
<accession>A0A8K0KSP1</accession>
<dbReference type="AlphaFoldDB" id="A0A8K0KSP1"/>
<gene>
    <name evidence="1" type="ORF">KVT40_008162</name>
</gene>
<dbReference type="OrthoDB" id="10448641at2759"/>
<dbReference type="Proteomes" id="UP000809789">
    <property type="component" value="Unassembled WGS sequence"/>
</dbReference>
<name>A0A8K0KSP1_9PEZI</name>
<keyword evidence="2" id="KW-1185">Reference proteome</keyword>